<feature type="transmembrane region" description="Helical" evidence="1">
    <location>
        <begin position="12"/>
        <end position="32"/>
    </location>
</feature>
<dbReference type="KEGG" id="pcam:HNE05_12945"/>
<dbReference type="RefSeq" id="WP_173208941.1">
    <property type="nucleotide sequence ID" value="NZ_CP053697.2"/>
</dbReference>
<feature type="transmembrane region" description="Helical" evidence="1">
    <location>
        <begin position="131"/>
        <end position="160"/>
    </location>
</feature>
<dbReference type="EMBL" id="CP053697">
    <property type="protein sequence ID" value="QKE64219.1"/>
    <property type="molecule type" value="Genomic_DNA"/>
</dbReference>
<gene>
    <name evidence="2" type="ORF">HNE05_12945</name>
</gene>
<evidence type="ECO:0000256" key="1">
    <source>
        <dbReference type="SAM" id="Phobius"/>
    </source>
</evidence>
<proteinExistence type="predicted"/>
<name>A0A6M8FK07_9GAMM</name>
<keyword evidence="3" id="KW-1185">Reference proteome</keyword>
<feature type="transmembrane region" description="Helical" evidence="1">
    <location>
        <begin position="38"/>
        <end position="59"/>
    </location>
</feature>
<dbReference type="AlphaFoldDB" id="A0A6M8FK07"/>
<keyword evidence="1" id="KW-1133">Transmembrane helix</keyword>
<sequence>MLPTFQRHLGRYAVALWFGLTLLCLLLAFALVRNSAELGLTQLLLAGAAISAGVSFGAFRDAPGYWIYSTLAPKFMMSRDELSAVRNLQITPVLRWLNPLQSPLGMPVLLMLSVLLLLLAGHSVFPEQRGVVVLVVIGGLFPLLLCWLLLGSARYFLVLASPEGENTLRQGQKRLRQAASFRREDLIITLAINWVLIWPLQDKPAFSLAAGYGTPEFMVAALLLIWIAGFFTLLGARRSRLFSRVGEGLSSLFSAEAVSARPVRPLLQRLLAYYGVLALWTLGCCLVLSLLPLVLPFALFCVLLLPALGWVFWQERGVTLQRDAEQAAQFIDEQAVQPVAVPRRMAEFN</sequence>
<accession>A0A6M8FK07</accession>
<feature type="transmembrane region" description="Helical" evidence="1">
    <location>
        <begin position="297"/>
        <end position="313"/>
    </location>
</feature>
<keyword evidence="1" id="KW-0812">Transmembrane</keyword>
<feature type="transmembrane region" description="Helical" evidence="1">
    <location>
        <begin position="217"/>
        <end position="236"/>
    </location>
</feature>
<keyword evidence="1" id="KW-0472">Membrane</keyword>
<evidence type="ECO:0000313" key="3">
    <source>
        <dbReference type="Proteomes" id="UP000501379"/>
    </source>
</evidence>
<dbReference type="Proteomes" id="UP000501379">
    <property type="component" value="Chromosome"/>
</dbReference>
<protein>
    <submittedName>
        <fullName evidence="2">Uncharacterized protein</fullName>
    </submittedName>
</protein>
<feature type="transmembrane region" description="Helical" evidence="1">
    <location>
        <begin position="271"/>
        <end position="291"/>
    </location>
</feature>
<reference evidence="2" key="1">
    <citation type="submission" date="2020-07" db="EMBL/GenBank/DDBJ databases">
        <title>Nitrate ammonifying Pseudomonas campi sp. nov. isolated from German agricultural grassland.</title>
        <authorList>
            <person name="Timsy T."/>
            <person name="Ulrich A."/>
            <person name="Spanner T."/>
            <person name="Foesel B."/>
            <person name="Kolb S."/>
            <person name="Horn M.A."/>
            <person name="Behrendt U."/>
        </authorList>
    </citation>
    <scope>NUCLEOTIDE SEQUENCE</scope>
    <source>
        <strain evidence="2">S1-A32-2</strain>
    </source>
</reference>
<organism evidence="2 3">
    <name type="scientific">Aquipseudomonas campi</name>
    <dbReference type="NCBI Taxonomy" id="2731681"/>
    <lineage>
        <taxon>Bacteria</taxon>
        <taxon>Pseudomonadati</taxon>
        <taxon>Pseudomonadota</taxon>
        <taxon>Gammaproteobacteria</taxon>
        <taxon>Pseudomonadales</taxon>
        <taxon>Pseudomonadaceae</taxon>
        <taxon>Aquipseudomonas</taxon>
    </lineage>
</organism>
<feature type="transmembrane region" description="Helical" evidence="1">
    <location>
        <begin position="104"/>
        <end position="125"/>
    </location>
</feature>
<evidence type="ECO:0000313" key="2">
    <source>
        <dbReference type="EMBL" id="QKE64219.1"/>
    </source>
</evidence>